<dbReference type="PANTHER" id="PTHR11963:SF23">
    <property type="entry name" value="CYTOSOL AMINOPEPTIDASE"/>
    <property type="match status" value="1"/>
</dbReference>
<dbReference type="GO" id="GO:0030145">
    <property type="term" value="F:manganese ion binding"/>
    <property type="evidence" value="ECO:0007669"/>
    <property type="project" value="UniProtKB-UniRule"/>
</dbReference>
<feature type="binding site" evidence="8">
    <location>
        <position position="268"/>
    </location>
    <ligand>
        <name>Mn(2+)</name>
        <dbReference type="ChEBI" id="CHEBI:29035"/>
        <label>2</label>
    </ligand>
</feature>
<keyword evidence="6 8" id="KW-0378">Hydrolase</keyword>
<gene>
    <name evidence="8" type="primary">pepA</name>
    <name evidence="10" type="ORF">D4739_15790</name>
</gene>
<feature type="active site" evidence="8">
    <location>
        <position position="280"/>
    </location>
</feature>
<dbReference type="InterPro" id="IPR000819">
    <property type="entry name" value="Peptidase_M17_C"/>
</dbReference>
<dbReference type="HAMAP" id="MF_00181">
    <property type="entry name" value="Cytosol_peptidase_M17"/>
    <property type="match status" value="1"/>
</dbReference>
<comment type="subcellular location">
    <subcellularLocation>
        <location evidence="8">Cytoplasm</location>
    </subcellularLocation>
</comment>
<feature type="binding site" evidence="8">
    <location>
        <position position="291"/>
    </location>
    <ligand>
        <name>Mn(2+)</name>
        <dbReference type="ChEBI" id="CHEBI:29035"/>
        <label>2</label>
    </ligand>
</feature>
<dbReference type="PROSITE" id="PS00631">
    <property type="entry name" value="CYTOSOL_AP"/>
    <property type="match status" value="1"/>
</dbReference>
<dbReference type="GO" id="GO:0005737">
    <property type="term" value="C:cytoplasm"/>
    <property type="evidence" value="ECO:0007669"/>
    <property type="project" value="UniProtKB-SubCell"/>
</dbReference>
<dbReference type="OrthoDB" id="9809354at2"/>
<dbReference type="Pfam" id="PF02789">
    <property type="entry name" value="Peptidase_M17_N"/>
    <property type="match status" value="1"/>
</dbReference>
<evidence type="ECO:0000313" key="10">
    <source>
        <dbReference type="EMBL" id="RJS47529.1"/>
    </source>
</evidence>
<dbReference type="SUPFAM" id="SSF52949">
    <property type="entry name" value="Macro domain-like"/>
    <property type="match status" value="1"/>
</dbReference>
<dbReference type="InterPro" id="IPR023042">
    <property type="entry name" value="Peptidase_M17_leu_NH2_pept"/>
</dbReference>
<comment type="caution">
    <text evidence="10">The sequence shown here is derived from an EMBL/GenBank/DDBJ whole genome shotgun (WGS) entry which is preliminary data.</text>
</comment>
<feature type="binding site" evidence="8">
    <location>
        <position position="352"/>
    </location>
    <ligand>
        <name>Mn(2+)</name>
        <dbReference type="ChEBI" id="CHEBI:29035"/>
        <label>1</label>
    </ligand>
</feature>
<dbReference type="AlphaFoldDB" id="A0A3A5HA57"/>
<proteinExistence type="inferred from homology"/>
<accession>A0A3A5HA57</accession>
<keyword evidence="8" id="KW-0479">Metal-binding</keyword>
<dbReference type="Pfam" id="PF00883">
    <property type="entry name" value="Peptidase_M17"/>
    <property type="match status" value="1"/>
</dbReference>
<dbReference type="RefSeq" id="WP_120061492.1">
    <property type="nucleotide sequence ID" value="NZ_QYRP01000002.1"/>
</dbReference>
<evidence type="ECO:0000259" key="9">
    <source>
        <dbReference type="PROSITE" id="PS00631"/>
    </source>
</evidence>
<comment type="similarity">
    <text evidence="3 8">Belongs to the peptidase M17 family.</text>
</comment>
<dbReference type="Gene3D" id="3.40.220.10">
    <property type="entry name" value="Leucine Aminopeptidase, subunit E, domain 1"/>
    <property type="match status" value="1"/>
</dbReference>
<evidence type="ECO:0000256" key="8">
    <source>
        <dbReference type="HAMAP-Rule" id="MF_00181"/>
    </source>
</evidence>
<protein>
    <recommendedName>
        <fullName evidence="8">Probable cytosol aminopeptidase</fullName>
        <ecNumber evidence="8">3.4.11.1</ecNumber>
    </recommendedName>
    <alternativeName>
        <fullName evidence="8">Leucine aminopeptidase</fullName>
        <shortName evidence="8">LAP</shortName>
        <ecNumber evidence="8">3.4.11.10</ecNumber>
    </alternativeName>
    <alternativeName>
        <fullName evidence="8">Leucyl aminopeptidase</fullName>
    </alternativeName>
</protein>
<dbReference type="InterPro" id="IPR008283">
    <property type="entry name" value="Peptidase_M17_N"/>
</dbReference>
<feature type="binding site" evidence="8">
    <location>
        <position position="273"/>
    </location>
    <ligand>
        <name>Mn(2+)</name>
        <dbReference type="ChEBI" id="CHEBI:29035"/>
        <label>2</label>
    </ligand>
</feature>
<dbReference type="SUPFAM" id="SSF53187">
    <property type="entry name" value="Zn-dependent exopeptidases"/>
    <property type="match status" value="1"/>
</dbReference>
<sequence length="501" mass="51382">MTTYILRNASPAKTRVDAVVVGVVSTDKGPELAPGGGDVAEAWGRKLRPLLSTLGVTGKAGETAKIPTGGVIGSPLLVLVGLGPTSKLSPSVVRRAAGAAARAVSNAASVGLALPADSPELVRAVTEGHMLGSYTFGRYKKETAAKPDEAPEVVILSAVARQKDAVAAFERAKVLAAATIRVRDWVNTPANDLNPGTFAAEIVAMHHAATSAKGAPAIGIEVWDEQRLATERCGGILAVGSGSATPPRLVKLTWEPEGATKHIALVGKGITYDTGGYWIKPSSSMATMKEDMAGAATVISALVAIAELGLPVRVTAWAPLAENMISGSAMRPGDVMTARNGTTVEIVNTDAEGRLVLCDALALAAEEEPDAIVDIATLTGAMVVALGDKMAGVIGDDSVVADLVAASEVAGEALWRMPIPDEMSERVRSSKVADITHYDGVRWGGALFAAAYLREFTGGLPWGHLDIAGPAFSTGGPQGHLTSGGSGFGLATLVDYVDSLA</sequence>
<dbReference type="EC" id="3.4.11.10" evidence="8"/>
<evidence type="ECO:0000313" key="11">
    <source>
        <dbReference type="Proteomes" id="UP000276542"/>
    </source>
</evidence>
<dbReference type="EMBL" id="QYRP01000002">
    <property type="protein sequence ID" value="RJS47529.1"/>
    <property type="molecule type" value="Genomic_DNA"/>
</dbReference>
<evidence type="ECO:0000256" key="1">
    <source>
        <dbReference type="ARBA" id="ARBA00000135"/>
    </source>
</evidence>
<comment type="cofactor">
    <cofactor evidence="8">
        <name>Mn(2+)</name>
        <dbReference type="ChEBI" id="CHEBI:29035"/>
    </cofactor>
    <text evidence="8">Binds 2 manganese ions per subunit.</text>
</comment>
<comment type="catalytic activity">
    <reaction evidence="2 8">
        <text>Release of an N-terminal amino acid, preferentially leucine, but not glutamic or aspartic acids.</text>
        <dbReference type="EC" id="3.4.11.10"/>
    </reaction>
</comment>
<feature type="binding site" evidence="8">
    <location>
        <position position="350"/>
    </location>
    <ligand>
        <name>Mn(2+)</name>
        <dbReference type="ChEBI" id="CHEBI:29035"/>
        <label>1</label>
    </ligand>
</feature>
<keyword evidence="5 8" id="KW-0645">Protease</keyword>
<keyword evidence="11" id="KW-1185">Reference proteome</keyword>
<feature type="active site" evidence="8">
    <location>
        <position position="354"/>
    </location>
</feature>
<comment type="function">
    <text evidence="7 8">Presumably involved in the processing and regular turnover of intracellular proteins. Catalyzes the removal of unsubstituted N-terminal amino acids from various peptides.</text>
</comment>
<evidence type="ECO:0000256" key="4">
    <source>
        <dbReference type="ARBA" id="ARBA00022438"/>
    </source>
</evidence>
<feature type="binding site" evidence="8">
    <location>
        <position position="273"/>
    </location>
    <ligand>
        <name>Mn(2+)</name>
        <dbReference type="ChEBI" id="CHEBI:29035"/>
        <label>1</label>
    </ligand>
</feature>
<evidence type="ECO:0000256" key="7">
    <source>
        <dbReference type="ARBA" id="ARBA00049972"/>
    </source>
</evidence>
<reference evidence="11" key="1">
    <citation type="submission" date="2018-09" db="EMBL/GenBank/DDBJ databases">
        <authorList>
            <person name="Zhu H."/>
        </authorList>
    </citation>
    <scope>NUCLEOTIDE SEQUENCE [LARGE SCALE GENOMIC DNA]</scope>
    <source>
        <strain evidence="11">K1W22B-1</strain>
    </source>
</reference>
<dbReference type="NCBIfam" id="NF002073">
    <property type="entry name" value="PRK00913.1-2"/>
    <property type="match status" value="1"/>
</dbReference>
<dbReference type="PANTHER" id="PTHR11963">
    <property type="entry name" value="LEUCINE AMINOPEPTIDASE-RELATED"/>
    <property type="match status" value="1"/>
</dbReference>
<dbReference type="GO" id="GO:0070006">
    <property type="term" value="F:metalloaminopeptidase activity"/>
    <property type="evidence" value="ECO:0007669"/>
    <property type="project" value="InterPro"/>
</dbReference>
<evidence type="ECO:0000256" key="5">
    <source>
        <dbReference type="ARBA" id="ARBA00022670"/>
    </source>
</evidence>
<dbReference type="PRINTS" id="PR00481">
    <property type="entry name" value="LAMNOPPTDASE"/>
</dbReference>
<dbReference type="InterPro" id="IPR043472">
    <property type="entry name" value="Macro_dom-like"/>
</dbReference>
<evidence type="ECO:0000256" key="6">
    <source>
        <dbReference type="ARBA" id="ARBA00022801"/>
    </source>
</evidence>
<dbReference type="GO" id="GO:0006508">
    <property type="term" value="P:proteolysis"/>
    <property type="evidence" value="ECO:0007669"/>
    <property type="project" value="UniProtKB-KW"/>
</dbReference>
<keyword evidence="8" id="KW-0963">Cytoplasm</keyword>
<dbReference type="CDD" id="cd00433">
    <property type="entry name" value="Peptidase_M17"/>
    <property type="match status" value="1"/>
</dbReference>
<organism evidence="10 11">
    <name type="scientific">Nocardioides cavernaquae</name>
    <dbReference type="NCBI Taxonomy" id="2321396"/>
    <lineage>
        <taxon>Bacteria</taxon>
        <taxon>Bacillati</taxon>
        <taxon>Actinomycetota</taxon>
        <taxon>Actinomycetes</taxon>
        <taxon>Propionibacteriales</taxon>
        <taxon>Nocardioidaceae</taxon>
        <taxon>Nocardioides</taxon>
    </lineage>
</organism>
<evidence type="ECO:0000256" key="2">
    <source>
        <dbReference type="ARBA" id="ARBA00000967"/>
    </source>
</evidence>
<keyword evidence="4 8" id="KW-0031">Aminopeptidase</keyword>
<dbReference type="InterPro" id="IPR011356">
    <property type="entry name" value="Leucine_aapep/pepB"/>
</dbReference>
<keyword evidence="8" id="KW-0464">Manganese</keyword>
<dbReference type="Gene3D" id="3.40.630.10">
    <property type="entry name" value="Zn peptidases"/>
    <property type="match status" value="1"/>
</dbReference>
<dbReference type="Proteomes" id="UP000276542">
    <property type="component" value="Unassembled WGS sequence"/>
</dbReference>
<comment type="catalytic activity">
    <reaction evidence="1 8">
        <text>Release of an N-terminal amino acid, Xaa-|-Yaa-, in which Xaa is preferably Leu, but may be other amino acids including Pro although not Arg or Lys, and Yaa may be Pro. Amino acid amides and methyl esters are also readily hydrolyzed, but rates on arylamides are exceedingly low.</text>
        <dbReference type="EC" id="3.4.11.1"/>
    </reaction>
</comment>
<feature type="domain" description="Cytosol aminopeptidase" evidence="9">
    <location>
        <begin position="348"/>
        <end position="355"/>
    </location>
</feature>
<feature type="binding site" evidence="8">
    <location>
        <position position="352"/>
    </location>
    <ligand>
        <name>Mn(2+)</name>
        <dbReference type="ChEBI" id="CHEBI:29035"/>
        <label>2</label>
    </ligand>
</feature>
<name>A0A3A5HA57_9ACTN</name>
<evidence type="ECO:0000256" key="3">
    <source>
        <dbReference type="ARBA" id="ARBA00009528"/>
    </source>
</evidence>
<dbReference type="EC" id="3.4.11.1" evidence="8"/>